<dbReference type="RefSeq" id="XP_017883215.1">
    <property type="nucleotide sequence ID" value="XM_018027726.2"/>
</dbReference>
<proteinExistence type="predicted"/>
<keyword evidence="1" id="KW-1185">Reference proteome</keyword>
<dbReference type="Proteomes" id="UP000694925">
    <property type="component" value="Unplaced"/>
</dbReference>
<accession>A0AAJ7N8R2</accession>
<dbReference type="GeneID" id="108626827"/>
<evidence type="ECO:0000313" key="2">
    <source>
        <dbReference type="RefSeq" id="XP_017883215.1"/>
    </source>
</evidence>
<dbReference type="AlphaFoldDB" id="A0AAJ7N8R2"/>
<name>A0AAJ7N8R2_9HYME</name>
<dbReference type="KEGG" id="ccal:108626827"/>
<reference evidence="2" key="1">
    <citation type="submission" date="2025-08" db="UniProtKB">
        <authorList>
            <consortium name="RefSeq"/>
        </authorList>
    </citation>
    <scope>IDENTIFICATION</scope>
    <source>
        <tissue evidence="2">Whole body</tissue>
    </source>
</reference>
<protein>
    <submittedName>
        <fullName evidence="2">Uncharacterized protein LOC108626827 isoform X1</fullName>
    </submittedName>
</protein>
<gene>
    <name evidence="2" type="primary">LOC108626827</name>
</gene>
<organism evidence="1 2">
    <name type="scientific">Ceratina calcarata</name>
    <dbReference type="NCBI Taxonomy" id="156304"/>
    <lineage>
        <taxon>Eukaryota</taxon>
        <taxon>Metazoa</taxon>
        <taxon>Ecdysozoa</taxon>
        <taxon>Arthropoda</taxon>
        <taxon>Hexapoda</taxon>
        <taxon>Insecta</taxon>
        <taxon>Pterygota</taxon>
        <taxon>Neoptera</taxon>
        <taxon>Endopterygota</taxon>
        <taxon>Hymenoptera</taxon>
        <taxon>Apocrita</taxon>
        <taxon>Aculeata</taxon>
        <taxon>Apoidea</taxon>
        <taxon>Anthophila</taxon>
        <taxon>Apidae</taxon>
        <taxon>Ceratina</taxon>
        <taxon>Zadontomerus</taxon>
    </lineage>
</organism>
<evidence type="ECO:0000313" key="1">
    <source>
        <dbReference type="Proteomes" id="UP000694925"/>
    </source>
</evidence>
<sequence>MCETDRSTDWKSSLASRKNISFENLPYIPMLVEDIPKYISQDDYETDRVKKIQTFGRFLSKSEAFGKLVSLTPGNTCQFPVSFKNLNVTDIYVKISDDADVFCPIWKRYDVFKVYGTLTVEEGLGHVLQTYRLVPVHDIEGTWKLMNILMKFAQPEYHRYHRTKGQTDTLCLQLEEKERQRELHKKEKESNKNFVQSMCQ</sequence>